<keyword evidence="2" id="KW-0808">Transferase</keyword>
<evidence type="ECO:0000313" key="2">
    <source>
        <dbReference type="EMBL" id="AXK43587.1"/>
    </source>
</evidence>
<dbReference type="InterPro" id="IPR038740">
    <property type="entry name" value="BioF2-like_GNAT_dom"/>
</dbReference>
<organism evidence="2 3">
    <name type="scientific">Erythrobacter aureus</name>
    <dbReference type="NCBI Taxonomy" id="2182384"/>
    <lineage>
        <taxon>Bacteria</taxon>
        <taxon>Pseudomonadati</taxon>
        <taxon>Pseudomonadota</taxon>
        <taxon>Alphaproteobacteria</taxon>
        <taxon>Sphingomonadales</taxon>
        <taxon>Erythrobacteraceae</taxon>
        <taxon>Erythrobacter/Porphyrobacter group</taxon>
        <taxon>Erythrobacter</taxon>
    </lineage>
</organism>
<name>A0A345YI35_9SPHN</name>
<dbReference type="GO" id="GO:0016740">
    <property type="term" value="F:transferase activity"/>
    <property type="evidence" value="ECO:0007669"/>
    <property type="project" value="UniProtKB-KW"/>
</dbReference>
<dbReference type="InterPro" id="IPR016181">
    <property type="entry name" value="Acyl_CoA_acyltransferase"/>
</dbReference>
<reference evidence="3" key="1">
    <citation type="submission" date="2018-07" db="EMBL/GenBank/DDBJ databases">
        <title>Genome sequence of Erythrobacter strain YH-07, an antagonistic bacterium isolated from Yellow Sea.</title>
        <authorList>
            <person name="Tang T."/>
            <person name="Liu Q."/>
            <person name="Sun X."/>
        </authorList>
    </citation>
    <scope>NUCLEOTIDE SEQUENCE [LARGE SCALE GENOMIC DNA]</scope>
    <source>
        <strain evidence="3">YH-07</strain>
    </source>
</reference>
<feature type="domain" description="BioF2-like acetyltransferase" evidence="1">
    <location>
        <begin position="180"/>
        <end position="311"/>
    </location>
</feature>
<evidence type="ECO:0000313" key="3">
    <source>
        <dbReference type="Proteomes" id="UP000254508"/>
    </source>
</evidence>
<dbReference type="Proteomes" id="UP000254508">
    <property type="component" value="Chromosome"/>
</dbReference>
<evidence type="ECO:0000259" key="1">
    <source>
        <dbReference type="Pfam" id="PF13480"/>
    </source>
</evidence>
<gene>
    <name evidence="2" type="ORF">DVR09_10470</name>
</gene>
<dbReference type="Gene3D" id="3.40.630.30">
    <property type="match status" value="1"/>
</dbReference>
<dbReference type="Pfam" id="PF13480">
    <property type="entry name" value="Acetyltransf_6"/>
    <property type="match status" value="1"/>
</dbReference>
<dbReference type="KEGG" id="err:DVR09_10470"/>
<dbReference type="OrthoDB" id="8334427at2"/>
<dbReference type="SUPFAM" id="SSF55729">
    <property type="entry name" value="Acyl-CoA N-acyltransferases (Nat)"/>
    <property type="match status" value="1"/>
</dbReference>
<dbReference type="AlphaFoldDB" id="A0A345YI35"/>
<proteinExistence type="predicted"/>
<accession>A0A345YI35</accession>
<dbReference type="EMBL" id="CP031357">
    <property type="protein sequence ID" value="AXK43587.1"/>
    <property type="molecule type" value="Genomic_DNA"/>
</dbReference>
<protein>
    <submittedName>
        <fullName evidence="2">GNAT family N-acetyltransferase</fullName>
    </submittedName>
</protein>
<keyword evidence="3" id="KW-1185">Reference proteome</keyword>
<sequence length="352" mass="39899">MQAPVHSRARSVDRADRAWDQALTLLSEGNPLDIAVSYHETVTKLQGLDLPGKGPFDRLDWFALLEDPLFVQAERGGEQLILPLQVGPSGLSSLTNWFSFTWRPLGSSDLLLRAIARDLRRRAYLLDLAPVPEEDGSASRLETAFRKAGWLVFRQQCDENHVLQVEGRSFAEYWAMRPGKMRTTLKRKAKKVDVEILDRFDEVAWADYRAVYAESWKPNEERADILEAFARTEGEAGRIRLGIARAEGRPVAAQFWTVEDGAAYIHKLAHIEAAKPLSAGTTLSAALFERVIDTDRVELVDFGTGSDPYKRDWMELNRPRYRLTCLDWRQLGAWPAIGRALIRHLAPHNRPS</sequence>